<dbReference type="InterPro" id="IPR055446">
    <property type="entry name" value="RecD2_N_OB"/>
</dbReference>
<protein>
    <submittedName>
        <fullName evidence="4">ATP-dependent RecD-like DNA helicase</fullName>
    </submittedName>
</protein>
<dbReference type="EMBL" id="CP026538">
    <property type="protein sequence ID" value="QAZ66154.1"/>
    <property type="molecule type" value="Genomic_DNA"/>
</dbReference>
<dbReference type="CDD" id="cd18809">
    <property type="entry name" value="SF1_C_RecD"/>
    <property type="match status" value="1"/>
</dbReference>
<dbReference type="KEGG" id="dcb:C3Y92_02425"/>
<keyword evidence="4" id="KW-0347">Helicase</keyword>
<dbReference type="Gene3D" id="1.10.150.20">
    <property type="entry name" value="5' to 3' exonuclease, C-terminal subdomain"/>
    <property type="match status" value="1"/>
</dbReference>
<dbReference type="SUPFAM" id="SSF47781">
    <property type="entry name" value="RuvA domain 2-like"/>
    <property type="match status" value="1"/>
</dbReference>
<evidence type="ECO:0000313" key="4">
    <source>
        <dbReference type="EMBL" id="QAZ66154.1"/>
    </source>
</evidence>
<dbReference type="Pfam" id="PF18335">
    <property type="entry name" value="SH3_13"/>
    <property type="match status" value="1"/>
</dbReference>
<dbReference type="NCBIfam" id="TIGR01448">
    <property type="entry name" value="recD_rel"/>
    <property type="match status" value="1"/>
</dbReference>
<organism evidence="4 5">
    <name type="scientific">Solidesulfovibrio carbinolicus</name>
    <dbReference type="NCBI Taxonomy" id="296842"/>
    <lineage>
        <taxon>Bacteria</taxon>
        <taxon>Pseudomonadati</taxon>
        <taxon>Thermodesulfobacteriota</taxon>
        <taxon>Desulfovibrionia</taxon>
        <taxon>Desulfovibrionales</taxon>
        <taxon>Desulfovibrionaceae</taxon>
        <taxon>Solidesulfovibrio</taxon>
    </lineage>
</organism>
<dbReference type="InterPro" id="IPR050534">
    <property type="entry name" value="Coronavir_polyprotein_1ab"/>
</dbReference>
<dbReference type="Pfam" id="PF13245">
    <property type="entry name" value="AAA_19"/>
    <property type="match status" value="1"/>
</dbReference>
<dbReference type="Gene3D" id="2.30.30.940">
    <property type="match status" value="1"/>
</dbReference>
<dbReference type="InterPro" id="IPR027417">
    <property type="entry name" value="P-loop_NTPase"/>
</dbReference>
<accession>A0A4P6HIE8</accession>
<dbReference type="GO" id="GO:0009338">
    <property type="term" value="C:exodeoxyribonuclease V complex"/>
    <property type="evidence" value="ECO:0007669"/>
    <property type="project" value="TreeGrafter"/>
</dbReference>
<dbReference type="OrthoDB" id="9763659at2"/>
<dbReference type="GO" id="GO:0017116">
    <property type="term" value="F:single-stranded DNA helicase activity"/>
    <property type="evidence" value="ECO:0007669"/>
    <property type="project" value="TreeGrafter"/>
</dbReference>
<name>A0A4P6HIE8_9BACT</name>
<dbReference type="Proteomes" id="UP000293296">
    <property type="component" value="Chromosome"/>
</dbReference>
<dbReference type="Pfam" id="PF14520">
    <property type="entry name" value="HHH_5"/>
    <property type="match status" value="1"/>
</dbReference>
<dbReference type="InterPro" id="IPR041451">
    <property type="entry name" value="RecD2_SH13"/>
</dbReference>
<proteinExistence type="inferred from homology"/>
<dbReference type="InterPro" id="IPR003593">
    <property type="entry name" value="AAA+_ATPase"/>
</dbReference>
<dbReference type="PANTHER" id="PTHR43788">
    <property type="entry name" value="DNA2/NAM7 HELICASE FAMILY MEMBER"/>
    <property type="match status" value="1"/>
</dbReference>
<dbReference type="Gene3D" id="3.40.50.300">
    <property type="entry name" value="P-loop containing nucleotide triphosphate hydrolases"/>
    <property type="match status" value="2"/>
</dbReference>
<dbReference type="Pfam" id="PF13538">
    <property type="entry name" value="UvrD_C_2"/>
    <property type="match status" value="1"/>
</dbReference>
<dbReference type="HAMAP" id="MF_01488">
    <property type="entry name" value="RecD2"/>
    <property type="match status" value="1"/>
</dbReference>
<keyword evidence="5" id="KW-1185">Reference proteome</keyword>
<keyword evidence="4" id="KW-0378">Hydrolase</keyword>
<dbReference type="SUPFAM" id="SSF52540">
    <property type="entry name" value="P-loop containing nucleoside triphosphate hydrolases"/>
    <property type="match status" value="2"/>
</dbReference>
<dbReference type="Pfam" id="PF14490">
    <property type="entry name" value="HHH_RecD2"/>
    <property type="match status" value="1"/>
</dbReference>
<dbReference type="RefSeq" id="WP_129349170.1">
    <property type="nucleotide sequence ID" value="NZ_CP026538.1"/>
</dbReference>
<dbReference type="Gene3D" id="1.10.10.2220">
    <property type="match status" value="1"/>
</dbReference>
<feature type="domain" description="AAA+ ATPase" evidence="3">
    <location>
        <begin position="345"/>
        <end position="543"/>
    </location>
</feature>
<dbReference type="GO" id="GO:0005524">
    <property type="term" value="F:ATP binding"/>
    <property type="evidence" value="ECO:0007669"/>
    <property type="project" value="UniProtKB-KW"/>
</dbReference>
<keyword evidence="1" id="KW-0547">Nucleotide-binding</keyword>
<dbReference type="GO" id="GO:0006310">
    <property type="term" value="P:DNA recombination"/>
    <property type="evidence" value="ECO:0007669"/>
    <property type="project" value="InterPro"/>
</dbReference>
<evidence type="ECO:0000256" key="2">
    <source>
        <dbReference type="ARBA" id="ARBA00022840"/>
    </source>
</evidence>
<dbReference type="InterPro" id="IPR029493">
    <property type="entry name" value="RecD2-like_HHH"/>
</dbReference>
<dbReference type="SMART" id="SM00382">
    <property type="entry name" value="AAA"/>
    <property type="match status" value="1"/>
</dbReference>
<keyword evidence="2" id="KW-0067">ATP-binding</keyword>
<dbReference type="InterPro" id="IPR010994">
    <property type="entry name" value="RuvA_2-like"/>
</dbReference>
<dbReference type="GO" id="GO:0043139">
    <property type="term" value="F:5'-3' DNA helicase activity"/>
    <property type="evidence" value="ECO:0007669"/>
    <property type="project" value="InterPro"/>
</dbReference>
<reference evidence="4 5" key="1">
    <citation type="submission" date="2018-02" db="EMBL/GenBank/DDBJ databases">
        <title>Genome sequence of Desulfovibrio carbinolicus DSM 3852.</title>
        <authorList>
            <person name="Wilbanks E."/>
            <person name="Skennerton C.T."/>
            <person name="Orphan V.J."/>
        </authorList>
    </citation>
    <scope>NUCLEOTIDE SEQUENCE [LARGE SCALE GENOMIC DNA]</scope>
    <source>
        <strain evidence="4 5">DSM 3852</strain>
    </source>
</reference>
<evidence type="ECO:0000259" key="3">
    <source>
        <dbReference type="SMART" id="SM00382"/>
    </source>
</evidence>
<evidence type="ECO:0000313" key="5">
    <source>
        <dbReference type="Proteomes" id="UP000293296"/>
    </source>
</evidence>
<evidence type="ECO:0000256" key="1">
    <source>
        <dbReference type="ARBA" id="ARBA00022741"/>
    </source>
</evidence>
<dbReference type="PANTHER" id="PTHR43788:SF6">
    <property type="entry name" value="DNA HELICASE B"/>
    <property type="match status" value="1"/>
</dbReference>
<gene>
    <name evidence="4" type="ORF">C3Y92_02425</name>
</gene>
<dbReference type="Pfam" id="PF23139">
    <property type="entry name" value="OB_YrrC"/>
    <property type="match status" value="1"/>
</dbReference>
<dbReference type="InterPro" id="IPR027785">
    <property type="entry name" value="UvrD-like_helicase_C"/>
</dbReference>
<dbReference type="GO" id="GO:0003677">
    <property type="term" value="F:DNA binding"/>
    <property type="evidence" value="ECO:0007669"/>
    <property type="project" value="InterPro"/>
</dbReference>
<dbReference type="CDD" id="cd17933">
    <property type="entry name" value="DEXSc_RecD-like"/>
    <property type="match status" value="1"/>
</dbReference>
<dbReference type="AlphaFoldDB" id="A0A4P6HIE8"/>
<dbReference type="InterPro" id="IPR006345">
    <property type="entry name" value="RecD2"/>
</dbReference>
<sequence>MSETRKEFSDLSGQIERVTFTSEESGYTIAKVKVYGRRELVTVVGNILCPTPGEIIKMKGEWSNHPKFGEQFKLAYYKTTTPASVHGIEKYLGSGLIKGIGPVMAKRIVKLFGEATLDVIEADIQKLIEVPGIGSKRVGMIGQAWEEQKEIRSVMLFLQTHGVSSGYATKIYKQYKNESIAVVQDNPYRLAHDIFGIGFVTADKIAQKLGFDNNSPLRAEAGILYVLHQLSDEGHVFYPQDPLIEKAIEILEVEPGVLMDALGRLAREQKIVVETLDQPSGPVEAVYLAKFNLSEKQVAARLKALQTAAKGVRAIDDEKAVEWVQEKLSMTLAAKQVEAVKAAATSKVLVITGGPGTGKTTIIRAILKIFSAITHHILLAAPTGRAAKRMSEATGHEAKTLHRLLEYSMQKGGFQKNEDHPLDCELIVVDEASMIDLILMHHLLKAIPRPATLILVGDVDQLPSVGAGNVLKDVIASGAIPVVELNEIFRQAQESSIIVNAHRINKGVMPDTRPRKEADDFYFVEEEEPERALQRIIQLVRERIPTRFGLDPINQVQVLTPMNRGVVGTTNLNLALQAALNPNGAEVVRGGRTYRVGDKVMQIKNDYDREVFNGDLGRIIGIDEEEQELTVDIDGRSIVYDFSGLDELVLAYGVSIHKSQGSEYPAIVIPVLIQHYVMLQRNLLYTGVTRGKKLVVIVGTKKALGIAVRNNKTISRHTYLASRLN</sequence>